<feature type="domain" description="Nephrocystin 3-like N-terminal" evidence="3">
    <location>
        <begin position="68"/>
        <end position="220"/>
    </location>
</feature>
<dbReference type="InterPro" id="IPR056884">
    <property type="entry name" value="NPHP3-like_N"/>
</dbReference>
<name>A0A9P5X608_9AGAR</name>
<accession>A0A9P5X608</accession>
<protein>
    <recommendedName>
        <fullName evidence="3">Nephrocystin 3-like N-terminal domain-containing protein</fullName>
    </recommendedName>
</protein>
<reference evidence="4" key="1">
    <citation type="submission" date="2020-11" db="EMBL/GenBank/DDBJ databases">
        <authorList>
            <consortium name="DOE Joint Genome Institute"/>
            <person name="Ahrendt S."/>
            <person name="Riley R."/>
            <person name="Andreopoulos W."/>
            <person name="Labutti K."/>
            <person name="Pangilinan J."/>
            <person name="Ruiz-Duenas F.J."/>
            <person name="Barrasa J.M."/>
            <person name="Sanchez-Garcia M."/>
            <person name="Camarero S."/>
            <person name="Miyauchi S."/>
            <person name="Serrano A."/>
            <person name="Linde D."/>
            <person name="Babiker R."/>
            <person name="Drula E."/>
            <person name="Ayuso-Fernandez I."/>
            <person name="Pacheco R."/>
            <person name="Padilla G."/>
            <person name="Ferreira P."/>
            <person name="Barriuso J."/>
            <person name="Kellner H."/>
            <person name="Castanera R."/>
            <person name="Alfaro M."/>
            <person name="Ramirez L."/>
            <person name="Pisabarro A.G."/>
            <person name="Kuo A."/>
            <person name="Tritt A."/>
            <person name="Lipzen A."/>
            <person name="He G."/>
            <person name="Yan M."/>
            <person name="Ng V."/>
            <person name="Cullen D."/>
            <person name="Martin F."/>
            <person name="Rosso M.-N."/>
            <person name="Henrissat B."/>
            <person name="Hibbett D."/>
            <person name="Martinez A.T."/>
            <person name="Grigoriev I.V."/>
        </authorList>
    </citation>
    <scope>NUCLEOTIDE SEQUENCE</scope>
    <source>
        <strain evidence="4">MF-IS2</strain>
    </source>
</reference>
<proteinExistence type="predicted"/>
<gene>
    <name evidence="4" type="ORF">P691DRAFT_777785</name>
</gene>
<organism evidence="4 5">
    <name type="scientific">Macrolepiota fuliginosa MF-IS2</name>
    <dbReference type="NCBI Taxonomy" id="1400762"/>
    <lineage>
        <taxon>Eukaryota</taxon>
        <taxon>Fungi</taxon>
        <taxon>Dikarya</taxon>
        <taxon>Basidiomycota</taxon>
        <taxon>Agaricomycotina</taxon>
        <taxon>Agaricomycetes</taxon>
        <taxon>Agaricomycetidae</taxon>
        <taxon>Agaricales</taxon>
        <taxon>Agaricineae</taxon>
        <taxon>Agaricaceae</taxon>
        <taxon>Macrolepiota</taxon>
    </lineage>
</organism>
<keyword evidence="1" id="KW-0677">Repeat</keyword>
<feature type="region of interest" description="Disordered" evidence="2">
    <location>
        <begin position="33"/>
        <end position="52"/>
    </location>
</feature>
<dbReference type="Proteomes" id="UP000807342">
    <property type="component" value="Unassembled WGS sequence"/>
</dbReference>
<dbReference type="AlphaFoldDB" id="A0A9P5X608"/>
<evidence type="ECO:0000259" key="3">
    <source>
        <dbReference type="Pfam" id="PF24883"/>
    </source>
</evidence>
<evidence type="ECO:0000256" key="1">
    <source>
        <dbReference type="ARBA" id="ARBA00022737"/>
    </source>
</evidence>
<dbReference type="SUPFAM" id="SSF52540">
    <property type="entry name" value="P-loop containing nucleoside triphosphate hydrolases"/>
    <property type="match status" value="1"/>
</dbReference>
<dbReference type="Gene3D" id="3.40.50.300">
    <property type="entry name" value="P-loop containing nucleotide triphosphate hydrolases"/>
    <property type="match status" value="1"/>
</dbReference>
<dbReference type="OrthoDB" id="5106486at2759"/>
<evidence type="ECO:0000313" key="5">
    <source>
        <dbReference type="Proteomes" id="UP000807342"/>
    </source>
</evidence>
<keyword evidence="5" id="KW-1185">Reference proteome</keyword>
<dbReference type="PANTHER" id="PTHR10039">
    <property type="entry name" value="AMELOGENIN"/>
    <property type="match status" value="1"/>
</dbReference>
<dbReference type="Pfam" id="PF24883">
    <property type="entry name" value="NPHP3_N"/>
    <property type="match status" value="1"/>
</dbReference>
<evidence type="ECO:0000313" key="4">
    <source>
        <dbReference type="EMBL" id="KAF9445138.1"/>
    </source>
</evidence>
<comment type="caution">
    <text evidence="4">The sequence shown here is derived from an EMBL/GenBank/DDBJ whole genome shotgun (WGS) entry which is preliminary data.</text>
</comment>
<evidence type="ECO:0000256" key="2">
    <source>
        <dbReference type="SAM" id="MobiDB-lite"/>
    </source>
</evidence>
<dbReference type="EMBL" id="MU151322">
    <property type="protein sequence ID" value="KAF9445138.1"/>
    <property type="molecule type" value="Genomic_DNA"/>
</dbReference>
<dbReference type="InterPro" id="IPR027417">
    <property type="entry name" value="P-loop_NTPase"/>
</dbReference>
<sequence length="551" mass="62162">MFNGAHNFVANGPFIEQVNTHAPSGIDLLRKSSVPEATRDSSARDPPRCFPGTREEHIRNITGWAIGNWQDRQARLLWLYGPAGVGKSALAQTCAEKLEDKIGASFFFSRLDGKNDPDKFFTTLVCQLVTKNPHYYTLIDNKVRRDPNIVSTSITTQFKELIVLPLRELEARGHNFTDDVIVIDGLDECEGEDAQRSIIEVIATSIAQKTMPFLWAFFSRPEPHITTALHLDHIKDISWHLTLPVSRDADRDIEAYLRDGFRMIHARYTLPSTVAWPSDSDLQQLVEQSAGLFIYAATVIRFIADGGALGPEEQLWAVLALTRVTHTASNPFSRLDLFYLLIVQQIPEAILPNALSLLFTYIQLPYWQKQGKALISSAILGFSSITFYAAVNKLHSVLDIERSPNGMPLSLSFYHASFSDFLRDPTRSTLQFCVDTPYHYGRLFRACAQTLCRLSDVIRGMRFILNHVSEQADPQPDGSSFNKIVPWQDDRGSDYHDIYICRSSLSAFLVIIPVHDSRCRNIGAPFVHQLVHLPRGKCEGRASRNIYPLRT</sequence>
<feature type="compositionally biased region" description="Basic and acidic residues" evidence="2">
    <location>
        <begin position="37"/>
        <end position="52"/>
    </location>
</feature>